<accession>A0A8S3GAK7</accession>
<dbReference type="PANTHER" id="PTHR11544">
    <property type="entry name" value="COLD SHOCK DOMAIN CONTAINING PROTEINS"/>
    <property type="match status" value="1"/>
</dbReference>
<name>A0A8S3GAK7_9BILA</name>
<dbReference type="InterPro" id="IPR050181">
    <property type="entry name" value="Cold_shock_domain"/>
</dbReference>
<dbReference type="EMBL" id="CAJOBH010262979">
    <property type="protein sequence ID" value="CAF5157717.1"/>
    <property type="molecule type" value="Genomic_DNA"/>
</dbReference>
<dbReference type="Pfam" id="PF00313">
    <property type="entry name" value="CSD"/>
    <property type="match status" value="1"/>
</dbReference>
<organism evidence="2 3">
    <name type="scientific">Rotaria magnacalcarata</name>
    <dbReference type="NCBI Taxonomy" id="392030"/>
    <lineage>
        <taxon>Eukaryota</taxon>
        <taxon>Metazoa</taxon>
        <taxon>Spiralia</taxon>
        <taxon>Gnathifera</taxon>
        <taxon>Rotifera</taxon>
        <taxon>Eurotatoria</taxon>
        <taxon>Bdelloidea</taxon>
        <taxon>Philodinida</taxon>
        <taxon>Philodinidae</taxon>
        <taxon>Rotaria</taxon>
    </lineage>
</organism>
<dbReference type="PRINTS" id="PR00050">
    <property type="entry name" value="COLDSHOCK"/>
</dbReference>
<feature type="domain" description="CSD" evidence="1">
    <location>
        <begin position="16"/>
        <end position="83"/>
    </location>
</feature>
<dbReference type="InterPro" id="IPR002059">
    <property type="entry name" value="CSP_DNA-bd"/>
</dbReference>
<sequence>MSGRVNDISEVNPDRRLRGKVIWFDAQKGYGFIDVTGFQVDIFVHWTVSDDMPRRRAFLKHDEDVEFHVVQSDRGWQTRELTRLKS</sequence>
<gene>
    <name evidence="2" type="ORF">BYL167_LOCUS73802</name>
</gene>
<dbReference type="PROSITE" id="PS51857">
    <property type="entry name" value="CSD_2"/>
    <property type="match status" value="1"/>
</dbReference>
<dbReference type="SMART" id="SM00357">
    <property type="entry name" value="CSP"/>
    <property type="match status" value="1"/>
</dbReference>
<proteinExistence type="predicted"/>
<evidence type="ECO:0000259" key="1">
    <source>
        <dbReference type="PROSITE" id="PS51857"/>
    </source>
</evidence>
<dbReference type="GO" id="GO:0003676">
    <property type="term" value="F:nucleic acid binding"/>
    <property type="evidence" value="ECO:0007669"/>
    <property type="project" value="InterPro"/>
</dbReference>
<dbReference type="Gene3D" id="2.40.50.140">
    <property type="entry name" value="Nucleic acid-binding proteins"/>
    <property type="match status" value="1"/>
</dbReference>
<dbReference type="AlphaFoldDB" id="A0A8S3GAK7"/>
<comment type="caution">
    <text evidence="2">The sequence shown here is derived from an EMBL/GenBank/DDBJ whole genome shotgun (WGS) entry which is preliminary data.</text>
</comment>
<dbReference type="InterPro" id="IPR012340">
    <property type="entry name" value="NA-bd_OB-fold"/>
</dbReference>
<dbReference type="InterPro" id="IPR011129">
    <property type="entry name" value="CSD"/>
</dbReference>
<evidence type="ECO:0000313" key="3">
    <source>
        <dbReference type="Proteomes" id="UP000681967"/>
    </source>
</evidence>
<dbReference type="Proteomes" id="UP000681967">
    <property type="component" value="Unassembled WGS sequence"/>
</dbReference>
<evidence type="ECO:0000313" key="2">
    <source>
        <dbReference type="EMBL" id="CAF5157717.1"/>
    </source>
</evidence>
<reference evidence="2" key="1">
    <citation type="submission" date="2021-02" db="EMBL/GenBank/DDBJ databases">
        <authorList>
            <person name="Nowell W R."/>
        </authorList>
    </citation>
    <scope>NUCLEOTIDE SEQUENCE</scope>
</reference>
<dbReference type="SUPFAM" id="SSF50249">
    <property type="entry name" value="Nucleic acid-binding proteins"/>
    <property type="match status" value="1"/>
</dbReference>
<dbReference type="CDD" id="cd04458">
    <property type="entry name" value="CSP_CDS"/>
    <property type="match status" value="1"/>
</dbReference>
<protein>
    <recommendedName>
        <fullName evidence="1">CSD domain-containing protein</fullName>
    </recommendedName>
</protein>